<comment type="caution">
    <text evidence="3">The sequence shown here is derived from an EMBL/GenBank/DDBJ whole genome shotgun (WGS) entry which is preliminary data.</text>
</comment>
<dbReference type="Proteomes" id="UP000216538">
    <property type="component" value="Unassembled WGS sequence"/>
</dbReference>
<gene>
    <name evidence="3" type="ORF">CE457_05405</name>
</gene>
<reference evidence="3 4" key="1">
    <citation type="submission" date="2017-07" db="EMBL/GenBank/DDBJ databases">
        <title>Shotgun whole genome sequences of three halophilic bacterial isolates.</title>
        <authorList>
            <person name="Pozzo T."/>
            <person name="Higdon S.M."/>
            <person name="Quillaguaman J."/>
        </authorList>
    </citation>
    <scope>NUCLEOTIDE SEQUENCE [LARGE SCALE GENOMIC DNA]</scope>
    <source>
        <strain evidence="3 4">LC1</strain>
    </source>
</reference>
<organism evidence="3 4">
    <name type="scientific">Vreelandella boliviensis LC1</name>
    <dbReference type="NCBI Taxonomy" id="1072583"/>
    <lineage>
        <taxon>Bacteria</taxon>
        <taxon>Pseudomonadati</taxon>
        <taxon>Pseudomonadota</taxon>
        <taxon>Gammaproteobacteria</taxon>
        <taxon>Oceanospirillales</taxon>
        <taxon>Halomonadaceae</taxon>
        <taxon>Vreelandella</taxon>
    </lineage>
</organism>
<feature type="region of interest" description="Disordered" evidence="2">
    <location>
        <begin position="1"/>
        <end position="48"/>
    </location>
</feature>
<dbReference type="EMBL" id="NPEY01000003">
    <property type="protein sequence ID" value="OZT75190.1"/>
    <property type="molecule type" value="Genomic_DNA"/>
</dbReference>
<evidence type="ECO:0000313" key="3">
    <source>
        <dbReference type="EMBL" id="OZT75190.1"/>
    </source>
</evidence>
<evidence type="ECO:0000313" key="4">
    <source>
        <dbReference type="Proteomes" id="UP000216538"/>
    </source>
</evidence>
<dbReference type="RefSeq" id="WP_040480877.1">
    <property type="nucleotide sequence ID" value="NZ_JH393258.1"/>
</dbReference>
<feature type="region of interest" description="Disordered" evidence="2">
    <location>
        <begin position="56"/>
        <end position="75"/>
    </location>
</feature>
<feature type="coiled-coil region" evidence="1">
    <location>
        <begin position="83"/>
        <end position="149"/>
    </location>
</feature>
<sequence>MTISLSTGSVSLDAYPLRSEPSNVEKVTTTPAASNTAPKDADTSIHLDLSPLARGIASASEKAGSTQEAKNAKIDESDFPMEIKELLKRIVEYREKLKEKQQELEDVMRDQSLNDEQRQAKLDALQQEISSLNSSLQEAMGQLNKLVAQMDLDDGAVIEMMSLAMS</sequence>
<name>A0ABX4GBR9_9GAMM</name>
<protein>
    <submittedName>
        <fullName evidence="3">Uncharacterized protein</fullName>
    </submittedName>
</protein>
<proteinExistence type="predicted"/>
<keyword evidence="4" id="KW-1185">Reference proteome</keyword>
<evidence type="ECO:0000256" key="1">
    <source>
        <dbReference type="SAM" id="Coils"/>
    </source>
</evidence>
<feature type="compositionally biased region" description="Polar residues" evidence="2">
    <location>
        <begin position="20"/>
        <end position="37"/>
    </location>
</feature>
<evidence type="ECO:0000256" key="2">
    <source>
        <dbReference type="SAM" id="MobiDB-lite"/>
    </source>
</evidence>
<accession>A0ABX4GBR9</accession>
<keyword evidence="1" id="KW-0175">Coiled coil</keyword>
<feature type="compositionally biased region" description="Polar residues" evidence="2">
    <location>
        <begin position="1"/>
        <end position="10"/>
    </location>
</feature>